<proteinExistence type="predicted"/>
<dbReference type="Pfam" id="PF01738">
    <property type="entry name" value="DLH"/>
    <property type="match status" value="1"/>
</dbReference>
<feature type="domain" description="Dienelactone hydrolase" evidence="1">
    <location>
        <begin position="30"/>
        <end position="247"/>
    </location>
</feature>
<dbReference type="EMBL" id="KQ947439">
    <property type="protein sequence ID" value="KUJ07473.1"/>
    <property type="molecule type" value="Genomic_DNA"/>
</dbReference>
<dbReference type="InterPro" id="IPR029058">
    <property type="entry name" value="AB_hydrolase_fold"/>
</dbReference>
<gene>
    <name evidence="2" type="ORF">LY89DRAFT_691581</name>
</gene>
<dbReference type="PANTHER" id="PTHR17630:SF55">
    <property type="entry name" value="DIENELACTONE HYDROLASE FAMILY PROTEIN (AFU_ORTHOLOGUE AFUA_1G01900)"/>
    <property type="match status" value="1"/>
</dbReference>
<dbReference type="GO" id="GO:0016787">
    <property type="term" value="F:hydrolase activity"/>
    <property type="evidence" value="ECO:0007669"/>
    <property type="project" value="UniProtKB-KW"/>
</dbReference>
<protein>
    <submittedName>
        <fullName evidence="2">Dienelactone hydrolase family protein</fullName>
    </submittedName>
</protein>
<dbReference type="AlphaFoldDB" id="A0A132B5F0"/>
<evidence type="ECO:0000313" key="2">
    <source>
        <dbReference type="EMBL" id="KUJ07473.1"/>
    </source>
</evidence>
<sequence length="251" mass="28043">MSVSNCCLTAFQWNGTPKGHEAKLANNNCYITSSANPNPKTAVFLIHDLLGWDFLNVRLLADHYAEETNTTVYAPDFFGGESVDRDHVLAGRFDKIDLHGFIGKNSREIREPEIFACAKALKEKYEKVAAVGFCYGGWAVLRLGAKEHKSPLVDCISLGHPSLMIKKDFDEVAVPVQILAPEIDQAFTQELKEYAFTTIMKLGVPFNYQHFPGVEHACLVRGDENIKGEREAMARGKNAAVAWFKQFLDDE</sequence>
<reference evidence="2 3" key="1">
    <citation type="submission" date="2015-10" db="EMBL/GenBank/DDBJ databases">
        <title>Full genome of DAOMC 229536 Phialocephala scopiformis, a fungal endophyte of spruce producing the potent anti-insectan compound rugulosin.</title>
        <authorList>
            <consortium name="DOE Joint Genome Institute"/>
            <person name="Walker A.K."/>
            <person name="Frasz S.L."/>
            <person name="Seifert K.A."/>
            <person name="Miller J.D."/>
            <person name="Mondo S.J."/>
            <person name="Labutti K."/>
            <person name="Lipzen A."/>
            <person name="Dockter R."/>
            <person name="Kennedy M."/>
            <person name="Grigoriev I.V."/>
            <person name="Spatafora J.W."/>
        </authorList>
    </citation>
    <scope>NUCLEOTIDE SEQUENCE [LARGE SCALE GENOMIC DNA]</scope>
    <source>
        <strain evidence="2 3">CBS 120377</strain>
    </source>
</reference>
<dbReference type="PANTHER" id="PTHR17630">
    <property type="entry name" value="DIENELACTONE HYDROLASE"/>
    <property type="match status" value="1"/>
</dbReference>
<dbReference type="KEGG" id="psco:LY89DRAFT_691581"/>
<dbReference type="OrthoDB" id="17560at2759"/>
<keyword evidence="2" id="KW-0378">Hydrolase</keyword>
<evidence type="ECO:0000313" key="3">
    <source>
        <dbReference type="Proteomes" id="UP000070700"/>
    </source>
</evidence>
<accession>A0A132B5F0</accession>
<dbReference type="InterPro" id="IPR002925">
    <property type="entry name" value="Dienelactn_hydro"/>
</dbReference>
<evidence type="ECO:0000259" key="1">
    <source>
        <dbReference type="Pfam" id="PF01738"/>
    </source>
</evidence>
<keyword evidence="3" id="KW-1185">Reference proteome</keyword>
<dbReference type="RefSeq" id="XP_018061828.1">
    <property type="nucleotide sequence ID" value="XM_018216365.1"/>
</dbReference>
<dbReference type="InParanoid" id="A0A132B5F0"/>
<dbReference type="Proteomes" id="UP000070700">
    <property type="component" value="Unassembled WGS sequence"/>
</dbReference>
<organism evidence="2 3">
    <name type="scientific">Mollisia scopiformis</name>
    <name type="common">Conifer needle endophyte fungus</name>
    <name type="synonym">Phialocephala scopiformis</name>
    <dbReference type="NCBI Taxonomy" id="149040"/>
    <lineage>
        <taxon>Eukaryota</taxon>
        <taxon>Fungi</taxon>
        <taxon>Dikarya</taxon>
        <taxon>Ascomycota</taxon>
        <taxon>Pezizomycotina</taxon>
        <taxon>Leotiomycetes</taxon>
        <taxon>Helotiales</taxon>
        <taxon>Mollisiaceae</taxon>
        <taxon>Mollisia</taxon>
    </lineage>
</organism>
<name>A0A132B5F0_MOLSC</name>
<dbReference type="Gene3D" id="3.40.50.1820">
    <property type="entry name" value="alpha/beta hydrolase"/>
    <property type="match status" value="1"/>
</dbReference>
<dbReference type="GeneID" id="28826091"/>
<dbReference type="SUPFAM" id="SSF53474">
    <property type="entry name" value="alpha/beta-Hydrolases"/>
    <property type="match status" value="1"/>
</dbReference>